<dbReference type="Proteomes" id="UP001558652">
    <property type="component" value="Unassembled WGS sequence"/>
</dbReference>
<gene>
    <name evidence="2" type="ORF">AAG570_010155</name>
</gene>
<feature type="domain" description="Malonyl-CoA:ACP transacylase (MAT)" evidence="1">
    <location>
        <begin position="47"/>
        <end position="349"/>
    </location>
</feature>
<feature type="non-terminal residue" evidence="2">
    <location>
        <position position="1"/>
    </location>
</feature>
<reference evidence="2 3" key="1">
    <citation type="submission" date="2024-07" db="EMBL/GenBank/DDBJ databases">
        <title>Chromosome-level genome assembly of the water stick insect Ranatra chinensis (Heteroptera: Nepidae).</title>
        <authorList>
            <person name="Liu X."/>
        </authorList>
    </citation>
    <scope>NUCLEOTIDE SEQUENCE [LARGE SCALE GENOMIC DNA]</scope>
    <source>
        <strain evidence="2">Cailab_2021Rc</strain>
        <tissue evidence="2">Muscle</tissue>
    </source>
</reference>
<dbReference type="InterPro" id="IPR001227">
    <property type="entry name" value="Ac_transferase_dom_sf"/>
</dbReference>
<dbReference type="InterPro" id="IPR016036">
    <property type="entry name" value="Malonyl_transacylase_ACP-bd"/>
</dbReference>
<dbReference type="EMBL" id="JBFDAA010000005">
    <property type="protein sequence ID" value="KAL1132198.1"/>
    <property type="molecule type" value="Genomic_DNA"/>
</dbReference>
<comment type="caution">
    <text evidence="2">The sequence shown here is derived from an EMBL/GenBank/DDBJ whole genome shotgun (WGS) entry which is preliminary data.</text>
</comment>
<evidence type="ECO:0000313" key="2">
    <source>
        <dbReference type="EMBL" id="KAL1132198.1"/>
    </source>
</evidence>
<evidence type="ECO:0000259" key="1">
    <source>
        <dbReference type="SMART" id="SM00827"/>
    </source>
</evidence>
<dbReference type="Pfam" id="PF00698">
    <property type="entry name" value="Acyl_transf_1"/>
    <property type="match status" value="1"/>
</dbReference>
<proteinExistence type="predicted"/>
<protein>
    <recommendedName>
        <fullName evidence="1">Malonyl-CoA:ACP transacylase (MAT) domain-containing protein</fullName>
    </recommendedName>
</protein>
<dbReference type="InterPro" id="IPR050091">
    <property type="entry name" value="PKS_NRPS_Biosynth_Enz"/>
</dbReference>
<dbReference type="SMART" id="SM00827">
    <property type="entry name" value="PKS_AT"/>
    <property type="match status" value="1"/>
</dbReference>
<dbReference type="SUPFAM" id="SSF55048">
    <property type="entry name" value="Probable ACP-binding domain of malonyl-CoA ACP transacylase"/>
    <property type="match status" value="1"/>
</dbReference>
<dbReference type="SUPFAM" id="SSF52151">
    <property type="entry name" value="FabD/lysophospholipase-like"/>
    <property type="match status" value="1"/>
</dbReference>
<dbReference type="Gene3D" id="3.40.366.10">
    <property type="entry name" value="Malonyl-Coenzyme A Acyl Carrier Protein, domain 2"/>
    <property type="match status" value="1"/>
</dbReference>
<organism evidence="2 3">
    <name type="scientific">Ranatra chinensis</name>
    <dbReference type="NCBI Taxonomy" id="642074"/>
    <lineage>
        <taxon>Eukaryota</taxon>
        <taxon>Metazoa</taxon>
        <taxon>Ecdysozoa</taxon>
        <taxon>Arthropoda</taxon>
        <taxon>Hexapoda</taxon>
        <taxon>Insecta</taxon>
        <taxon>Pterygota</taxon>
        <taxon>Neoptera</taxon>
        <taxon>Paraneoptera</taxon>
        <taxon>Hemiptera</taxon>
        <taxon>Heteroptera</taxon>
        <taxon>Panheteroptera</taxon>
        <taxon>Nepomorpha</taxon>
        <taxon>Nepidae</taxon>
        <taxon>Ranatrinae</taxon>
        <taxon>Ranatra</taxon>
    </lineage>
</organism>
<evidence type="ECO:0000313" key="3">
    <source>
        <dbReference type="Proteomes" id="UP001558652"/>
    </source>
</evidence>
<dbReference type="InterPro" id="IPR016035">
    <property type="entry name" value="Acyl_Trfase/lysoPLipase"/>
</dbReference>
<dbReference type="PANTHER" id="PTHR43775">
    <property type="entry name" value="FATTY ACID SYNTHASE"/>
    <property type="match status" value="1"/>
</dbReference>
<dbReference type="PANTHER" id="PTHR43775:SF23">
    <property type="entry name" value="FATTY ACID SYNTHASE 3"/>
    <property type="match status" value="1"/>
</dbReference>
<sequence length="376" mass="41586">INLIHHLFAKDFYKHLCRGYTIINKEGKSFQDIMPYQGGAKRPIWFVFSGMGSQWPGMGSELLKIPKFANSIKKCQNVLSPLGIDIIDIITNLNKTVFDSILNCFVGIAAIQIGLVDLLNALGIKYDGLIGHSVGEVGCAYADGCFTAEQTILSAYYRGRASIETKMVKGMMAAVGLYSSFIILGLGYNQLKDKLPPSIEIACHNSKDSCTISGPKEDVENFMEELKSKGIFGKLVNVANTAYHSKHVAPVAPKLLAYLRKVIPKPKERSKAWVSTSVAEEEWDTDLAKLSSPEYHTNNLLKPVRFEEASVHIPSDAICIEIAPHGLLQAILRRSLGQNCTNIPLTNRVQDSGVVFFLKALGRYEQYFINTLVLQN</sequence>
<name>A0ABD0YLQ6_9HEMI</name>
<accession>A0ABD0YLQ6</accession>
<dbReference type="AlphaFoldDB" id="A0ABD0YLQ6"/>
<dbReference type="InterPro" id="IPR014043">
    <property type="entry name" value="Acyl_transferase_dom"/>
</dbReference>
<keyword evidence="3" id="KW-1185">Reference proteome</keyword>
<dbReference type="Gene3D" id="3.30.70.3290">
    <property type="match status" value="1"/>
</dbReference>